<comment type="caution">
    <text evidence="2">The sequence shown here is derived from an EMBL/GenBank/DDBJ whole genome shotgun (WGS) entry which is preliminary data.</text>
</comment>
<sequence>MTQEVTTDKSAQATDFVLGEDSVVIAEEQLTDSEPTDLEKHIQGLELTILHLEEQIEGLEETQEEQVAELKATHQKEVDALKALVADLQTQITEFGKTNRDIKSRLKKTGERNQVLEKEIREKDTEIKLVMTTAEKLRENIETRLKDLRERTRMAIELLNEAPEETLTRKEDTVTPTGTKVLLCVPNNKIGQDEIKKLKEELPGITFQICVVSKTTAQLPQADLYVTHKTLDRHSVTNHLKKLKPKATFIHYENKHQIISAIIAKTR</sequence>
<evidence type="ECO:0000313" key="2">
    <source>
        <dbReference type="EMBL" id="OHA76822.1"/>
    </source>
</evidence>
<gene>
    <name evidence="2" type="ORF">A3H01_00920</name>
</gene>
<evidence type="ECO:0000256" key="1">
    <source>
        <dbReference type="SAM" id="Coils"/>
    </source>
</evidence>
<organism evidence="2 3">
    <name type="scientific">Candidatus Wildermuthbacteria bacterium RIFCSPLOWO2_12_FULL_40_9</name>
    <dbReference type="NCBI Taxonomy" id="1802467"/>
    <lineage>
        <taxon>Bacteria</taxon>
        <taxon>Candidatus Wildermuthiibacteriota</taxon>
    </lineage>
</organism>
<feature type="coiled-coil region" evidence="1">
    <location>
        <begin position="42"/>
        <end position="151"/>
    </location>
</feature>
<keyword evidence="1" id="KW-0175">Coiled coil</keyword>
<protein>
    <submittedName>
        <fullName evidence="2">Uncharacterized protein</fullName>
    </submittedName>
</protein>
<accession>A0A1G2RWX9</accession>
<dbReference type="Gene3D" id="1.20.5.170">
    <property type="match status" value="1"/>
</dbReference>
<name>A0A1G2RWX9_9BACT</name>
<evidence type="ECO:0000313" key="3">
    <source>
        <dbReference type="Proteomes" id="UP000177853"/>
    </source>
</evidence>
<proteinExistence type="predicted"/>
<dbReference type="Proteomes" id="UP000177853">
    <property type="component" value="Unassembled WGS sequence"/>
</dbReference>
<dbReference type="EMBL" id="MHUM01000015">
    <property type="protein sequence ID" value="OHA76822.1"/>
    <property type="molecule type" value="Genomic_DNA"/>
</dbReference>
<dbReference type="AlphaFoldDB" id="A0A1G2RWX9"/>
<reference evidence="2 3" key="1">
    <citation type="journal article" date="2016" name="Nat. Commun.">
        <title>Thousands of microbial genomes shed light on interconnected biogeochemical processes in an aquifer system.</title>
        <authorList>
            <person name="Anantharaman K."/>
            <person name="Brown C.T."/>
            <person name="Hug L.A."/>
            <person name="Sharon I."/>
            <person name="Castelle C.J."/>
            <person name="Probst A.J."/>
            <person name="Thomas B.C."/>
            <person name="Singh A."/>
            <person name="Wilkins M.J."/>
            <person name="Karaoz U."/>
            <person name="Brodie E.L."/>
            <person name="Williams K.H."/>
            <person name="Hubbard S.S."/>
            <person name="Banfield J.F."/>
        </authorList>
    </citation>
    <scope>NUCLEOTIDE SEQUENCE [LARGE SCALE GENOMIC DNA]</scope>
</reference>